<dbReference type="Pfam" id="PF00224">
    <property type="entry name" value="PK"/>
    <property type="match status" value="1"/>
</dbReference>
<dbReference type="RefSeq" id="WP_189459143.1">
    <property type="nucleotide sequence ID" value="NZ_BMYO01000002.1"/>
</dbReference>
<evidence type="ECO:0000256" key="4">
    <source>
        <dbReference type="ARBA" id="ARBA00022679"/>
    </source>
</evidence>
<evidence type="ECO:0000313" key="17">
    <source>
        <dbReference type="Proteomes" id="UP000604737"/>
    </source>
</evidence>
<evidence type="ECO:0000313" key="16">
    <source>
        <dbReference type="EMBL" id="GHD59445.1"/>
    </source>
</evidence>
<comment type="caution">
    <text evidence="16">The sequence shown here is derived from an EMBL/GenBank/DDBJ whole genome shotgun (WGS) entry which is preliminary data.</text>
</comment>
<keyword evidence="7 13" id="KW-0418">Kinase</keyword>
<dbReference type="PANTHER" id="PTHR11817">
    <property type="entry name" value="PYRUVATE KINASE"/>
    <property type="match status" value="1"/>
</dbReference>
<evidence type="ECO:0000256" key="8">
    <source>
        <dbReference type="ARBA" id="ARBA00022840"/>
    </source>
</evidence>
<keyword evidence="6" id="KW-0547">Nucleotide-binding</keyword>
<gene>
    <name evidence="16" type="ORF">GCM10007350_10930</name>
</gene>
<proteinExistence type="inferred from homology"/>
<dbReference type="InterPro" id="IPR001697">
    <property type="entry name" value="Pyr_Knase"/>
</dbReference>
<feature type="domain" description="Pyruvate kinase C-terminal" evidence="15">
    <location>
        <begin position="345"/>
        <end position="449"/>
    </location>
</feature>
<comment type="similarity">
    <text evidence="2 13">Belongs to the pyruvate kinase family.</text>
</comment>
<name>A0ABQ3GX54_9NEIS</name>
<dbReference type="Pfam" id="PF02887">
    <property type="entry name" value="PK_C"/>
    <property type="match status" value="1"/>
</dbReference>
<dbReference type="PRINTS" id="PR01050">
    <property type="entry name" value="PYRUVTKNASE"/>
</dbReference>
<dbReference type="Gene3D" id="3.40.1380.20">
    <property type="entry name" value="Pyruvate kinase, C-terminal domain"/>
    <property type="match status" value="1"/>
</dbReference>
<dbReference type="SUPFAM" id="SSF52935">
    <property type="entry name" value="PK C-terminal domain-like"/>
    <property type="match status" value="1"/>
</dbReference>
<evidence type="ECO:0000256" key="10">
    <source>
        <dbReference type="ARBA" id="ARBA00023152"/>
    </source>
</evidence>
<dbReference type="InterPro" id="IPR015793">
    <property type="entry name" value="Pyrv_Knase_brl"/>
</dbReference>
<evidence type="ECO:0000259" key="14">
    <source>
        <dbReference type="Pfam" id="PF00224"/>
    </source>
</evidence>
<reference evidence="17" key="1">
    <citation type="journal article" date="2019" name="Int. J. Syst. Evol. Microbiol.">
        <title>The Global Catalogue of Microorganisms (GCM) 10K type strain sequencing project: providing services to taxonomists for standard genome sequencing and annotation.</title>
        <authorList>
            <consortium name="The Broad Institute Genomics Platform"/>
            <consortium name="The Broad Institute Genome Sequencing Center for Infectious Disease"/>
            <person name="Wu L."/>
            <person name="Ma J."/>
        </authorList>
    </citation>
    <scope>NUCLEOTIDE SEQUENCE [LARGE SCALE GENOMIC DNA]</scope>
    <source>
        <strain evidence="17">KCTC 23701</strain>
    </source>
</reference>
<evidence type="ECO:0000256" key="2">
    <source>
        <dbReference type="ARBA" id="ARBA00008663"/>
    </source>
</evidence>
<evidence type="ECO:0000256" key="5">
    <source>
        <dbReference type="ARBA" id="ARBA00022723"/>
    </source>
</evidence>
<keyword evidence="8" id="KW-0067">ATP-binding</keyword>
<dbReference type="InterPro" id="IPR015813">
    <property type="entry name" value="Pyrv/PenolPyrv_kinase-like_dom"/>
</dbReference>
<evidence type="ECO:0000256" key="6">
    <source>
        <dbReference type="ARBA" id="ARBA00022741"/>
    </source>
</evidence>
<dbReference type="Proteomes" id="UP000604737">
    <property type="component" value="Unassembled WGS sequence"/>
</dbReference>
<keyword evidence="10 13" id="KW-0324">Glycolysis</keyword>
<keyword evidence="9 13" id="KW-0460">Magnesium</keyword>
<organism evidence="16 17">
    <name type="scientific">Jeongeupia chitinilytica</name>
    <dbReference type="NCBI Taxonomy" id="1041641"/>
    <lineage>
        <taxon>Bacteria</taxon>
        <taxon>Pseudomonadati</taxon>
        <taxon>Pseudomonadota</taxon>
        <taxon>Betaproteobacteria</taxon>
        <taxon>Neisseriales</taxon>
        <taxon>Chitinibacteraceae</taxon>
        <taxon>Jeongeupia</taxon>
    </lineage>
</organism>
<evidence type="ECO:0000256" key="3">
    <source>
        <dbReference type="ARBA" id="ARBA00012142"/>
    </source>
</evidence>
<dbReference type="InterPro" id="IPR015806">
    <property type="entry name" value="Pyrv_Knase_insert_dom_sf"/>
</dbReference>
<dbReference type="Gene3D" id="2.40.33.10">
    <property type="entry name" value="PK beta-barrel domain-like"/>
    <property type="match status" value="1"/>
</dbReference>
<evidence type="ECO:0000259" key="15">
    <source>
        <dbReference type="Pfam" id="PF02887"/>
    </source>
</evidence>
<evidence type="ECO:0000256" key="7">
    <source>
        <dbReference type="ARBA" id="ARBA00022777"/>
    </source>
</evidence>
<keyword evidence="4 13" id="KW-0808">Transferase</keyword>
<dbReference type="InterPro" id="IPR036918">
    <property type="entry name" value="Pyrv_Knase_C_sf"/>
</dbReference>
<dbReference type="GO" id="GO:0016301">
    <property type="term" value="F:kinase activity"/>
    <property type="evidence" value="ECO:0007669"/>
    <property type="project" value="UniProtKB-KW"/>
</dbReference>
<dbReference type="EC" id="2.7.1.40" evidence="3 12"/>
<dbReference type="InterPro" id="IPR015795">
    <property type="entry name" value="Pyrv_Knase_C"/>
</dbReference>
<dbReference type="EMBL" id="BMYO01000002">
    <property type="protein sequence ID" value="GHD59445.1"/>
    <property type="molecule type" value="Genomic_DNA"/>
</dbReference>
<comment type="pathway">
    <text evidence="1 13">Carbohydrate degradation; glycolysis; pyruvate from D-glyceraldehyde 3-phosphate: step 5/5.</text>
</comment>
<dbReference type="SUPFAM" id="SSF50800">
    <property type="entry name" value="PK beta-barrel domain-like"/>
    <property type="match status" value="1"/>
</dbReference>
<dbReference type="NCBIfam" id="TIGR01064">
    <property type="entry name" value="pyruv_kin"/>
    <property type="match status" value="1"/>
</dbReference>
<accession>A0ABQ3GX54</accession>
<comment type="catalytic activity">
    <reaction evidence="13">
        <text>pyruvate + ATP = phosphoenolpyruvate + ADP + H(+)</text>
        <dbReference type="Rhea" id="RHEA:18157"/>
        <dbReference type="ChEBI" id="CHEBI:15361"/>
        <dbReference type="ChEBI" id="CHEBI:15378"/>
        <dbReference type="ChEBI" id="CHEBI:30616"/>
        <dbReference type="ChEBI" id="CHEBI:58702"/>
        <dbReference type="ChEBI" id="CHEBI:456216"/>
        <dbReference type="EC" id="2.7.1.40"/>
    </reaction>
</comment>
<protein>
    <recommendedName>
        <fullName evidence="3 12">Pyruvate kinase</fullName>
        <ecNumber evidence="3 12">2.7.1.40</ecNumber>
    </recommendedName>
</protein>
<dbReference type="Gene3D" id="3.20.20.60">
    <property type="entry name" value="Phosphoenolpyruvate-binding domains"/>
    <property type="match status" value="1"/>
</dbReference>
<keyword evidence="17" id="KW-1185">Reference proteome</keyword>
<keyword evidence="5" id="KW-0479">Metal-binding</keyword>
<dbReference type="InterPro" id="IPR011037">
    <property type="entry name" value="Pyrv_Knase-like_insert_dom_sf"/>
</dbReference>
<keyword evidence="11 16" id="KW-0670">Pyruvate</keyword>
<evidence type="ECO:0000256" key="9">
    <source>
        <dbReference type="ARBA" id="ARBA00022842"/>
    </source>
</evidence>
<evidence type="ECO:0000256" key="1">
    <source>
        <dbReference type="ARBA" id="ARBA00004997"/>
    </source>
</evidence>
<evidence type="ECO:0000256" key="12">
    <source>
        <dbReference type="NCBIfam" id="TIGR01064"/>
    </source>
</evidence>
<dbReference type="InterPro" id="IPR040442">
    <property type="entry name" value="Pyrv_kinase-like_dom_sf"/>
</dbReference>
<evidence type="ECO:0000256" key="11">
    <source>
        <dbReference type="ARBA" id="ARBA00023317"/>
    </source>
</evidence>
<feature type="domain" description="Pyruvate kinase barrel" evidence="14">
    <location>
        <begin position="2"/>
        <end position="315"/>
    </location>
</feature>
<sequence>MSKTSVVATIGPVSNNPATLSALRQAGMTVARLNGSHGTLDWHAATIRLLRETVPDVPVLLDIPGRKIRTTQLRVEPSFLAGETVILTTDTSHDGSQKVPVNYDVFHEKLRTGVRVYADDGTLSFIVDRIDGHDVHLRAENAGTLKSRKGINVPEIDLGQHLVTQRDRDMIAFARQHGVDFVGISFVESAAHVEAIRGLIAGNTPQIVAKVENQGGLDHLEEIARATDIIMIDRGDLSVETSVDHVSLYQKRIIAAARTHGKPVIVATELLHSMIENPLPTKAEISDVTNAVIDGATAVMLSGETAVGKFPVEAVARLRSIVTLAEPHQQQRAGNAYAPADLRAATRALATTLPITKVVVLSRTGYAARLVAMAGIPQPIFIVGSDPALARAWQLLPGSVGIHLPALQVGSERASTIALQALWQQGVLDEQDIVLVAQAASDNALSSLNQLHTVQIGQLATEQGWHAAVEA</sequence>
<dbReference type="SUPFAM" id="SSF51621">
    <property type="entry name" value="Phosphoenolpyruvate/pyruvate domain"/>
    <property type="match status" value="1"/>
</dbReference>
<evidence type="ECO:0000256" key="13">
    <source>
        <dbReference type="RuleBase" id="RU000504"/>
    </source>
</evidence>